<organism evidence="1">
    <name type="scientific">viral metagenome</name>
    <dbReference type="NCBI Taxonomy" id="1070528"/>
    <lineage>
        <taxon>unclassified sequences</taxon>
        <taxon>metagenomes</taxon>
        <taxon>organismal metagenomes</taxon>
    </lineage>
</organism>
<dbReference type="EMBL" id="MT141324">
    <property type="protein sequence ID" value="QJA58440.1"/>
    <property type="molecule type" value="Genomic_DNA"/>
</dbReference>
<protein>
    <submittedName>
        <fullName evidence="1">Uncharacterized protein</fullName>
    </submittedName>
</protein>
<gene>
    <name evidence="1" type="ORF">MM415B01448_0012</name>
</gene>
<evidence type="ECO:0000313" key="1">
    <source>
        <dbReference type="EMBL" id="QJA58440.1"/>
    </source>
</evidence>
<sequence>MKHTPGPWEAVRLNPVDGDSFFIEEMNQRGIVAEVVHICTEEWTESNARLIEAAPDLLDALKELQKRIHAHVKMNVKKHYSLLVADAAASKAIHKAEIK</sequence>
<accession>A0A6M3ILE5</accession>
<reference evidence="1" key="1">
    <citation type="submission" date="2020-03" db="EMBL/GenBank/DDBJ databases">
        <title>The deep terrestrial virosphere.</title>
        <authorList>
            <person name="Holmfeldt K."/>
            <person name="Nilsson E."/>
            <person name="Simone D."/>
            <person name="Lopez-Fernandez M."/>
            <person name="Wu X."/>
            <person name="de Brujin I."/>
            <person name="Lundin D."/>
            <person name="Andersson A."/>
            <person name="Bertilsson S."/>
            <person name="Dopson M."/>
        </authorList>
    </citation>
    <scope>NUCLEOTIDE SEQUENCE</scope>
    <source>
        <strain evidence="1">MM415B01448</strain>
    </source>
</reference>
<proteinExistence type="predicted"/>
<name>A0A6M3ILE5_9ZZZZ</name>
<dbReference type="AlphaFoldDB" id="A0A6M3ILE5"/>